<evidence type="ECO:0000313" key="1">
    <source>
        <dbReference type="EMBL" id="PZR12714.1"/>
    </source>
</evidence>
<name>A0A2W5VA15_9BACT</name>
<dbReference type="Proteomes" id="UP000249061">
    <property type="component" value="Unassembled WGS sequence"/>
</dbReference>
<protein>
    <submittedName>
        <fullName evidence="1">Uncharacterized protein</fullName>
    </submittedName>
</protein>
<proteinExistence type="predicted"/>
<sequence length="79" mass="9162">MLIDAGRVYRKLLIPSSRHSLLSSFVFEDLQQLCGSFLRTVERAKHSAKRRLRRSQFVPILDRYGDTSRLENADGVINR</sequence>
<evidence type="ECO:0000313" key="2">
    <source>
        <dbReference type="Proteomes" id="UP000249061"/>
    </source>
</evidence>
<accession>A0A2W5VA15</accession>
<gene>
    <name evidence="1" type="ORF">DI536_14150</name>
</gene>
<dbReference type="EMBL" id="QFQP01000011">
    <property type="protein sequence ID" value="PZR12714.1"/>
    <property type="molecule type" value="Genomic_DNA"/>
</dbReference>
<dbReference type="AlphaFoldDB" id="A0A2W5VA15"/>
<comment type="caution">
    <text evidence="1">The sequence shown here is derived from an EMBL/GenBank/DDBJ whole genome shotgun (WGS) entry which is preliminary data.</text>
</comment>
<reference evidence="1 2" key="1">
    <citation type="submission" date="2017-08" db="EMBL/GenBank/DDBJ databases">
        <title>Infants hospitalized years apart are colonized by the same room-sourced microbial strains.</title>
        <authorList>
            <person name="Brooks B."/>
            <person name="Olm M.R."/>
            <person name="Firek B.A."/>
            <person name="Baker R."/>
            <person name="Thomas B.C."/>
            <person name="Morowitz M.J."/>
            <person name="Banfield J.F."/>
        </authorList>
    </citation>
    <scope>NUCLEOTIDE SEQUENCE [LARGE SCALE GENOMIC DNA]</scope>
    <source>
        <strain evidence="1">S2_003_000_R2_14</strain>
    </source>
</reference>
<organism evidence="1 2">
    <name type="scientific">Archangium gephyra</name>
    <dbReference type="NCBI Taxonomy" id="48"/>
    <lineage>
        <taxon>Bacteria</taxon>
        <taxon>Pseudomonadati</taxon>
        <taxon>Myxococcota</taxon>
        <taxon>Myxococcia</taxon>
        <taxon>Myxococcales</taxon>
        <taxon>Cystobacterineae</taxon>
        <taxon>Archangiaceae</taxon>
        <taxon>Archangium</taxon>
    </lineage>
</organism>